<keyword evidence="7" id="KW-0704">Schiff base</keyword>
<evidence type="ECO:0000256" key="2">
    <source>
        <dbReference type="ARBA" id="ARBA00004736"/>
    </source>
</evidence>
<evidence type="ECO:0000256" key="6">
    <source>
        <dbReference type="ARBA" id="ARBA00023239"/>
    </source>
</evidence>
<keyword evidence="6 9" id="KW-0456">Lyase</keyword>
<dbReference type="EC" id="4.1.2.14" evidence="5"/>
<dbReference type="PROSITE" id="PS00160">
    <property type="entry name" value="ALDOLASE_KDPG_KHG_2"/>
    <property type="match status" value="1"/>
</dbReference>
<dbReference type="KEGG" id="daer:H9K75_01695"/>
<comment type="subunit">
    <text evidence="4">Homotrimer.</text>
</comment>
<dbReference type="InterPro" id="IPR013785">
    <property type="entry name" value="Aldolase_TIM"/>
</dbReference>
<reference evidence="9 10" key="1">
    <citation type="submission" date="2020-08" db="EMBL/GenBank/DDBJ databases">
        <title>Genome sequence of Diaphorobacter aerolatus KACC 16536T.</title>
        <authorList>
            <person name="Hyun D.-W."/>
            <person name="Bae J.-W."/>
        </authorList>
    </citation>
    <scope>NUCLEOTIDE SEQUENCE [LARGE SCALE GENOMIC DNA]</scope>
    <source>
        <strain evidence="9 10">KACC 16536</strain>
    </source>
</reference>
<dbReference type="PROSITE" id="PS00159">
    <property type="entry name" value="ALDOLASE_KDPG_KHG_1"/>
    <property type="match status" value="1"/>
</dbReference>
<proteinExistence type="inferred from homology"/>
<evidence type="ECO:0000256" key="3">
    <source>
        <dbReference type="ARBA" id="ARBA00006906"/>
    </source>
</evidence>
<keyword evidence="8" id="KW-0119">Carbohydrate metabolism</keyword>
<dbReference type="NCBIfam" id="NF004325">
    <property type="entry name" value="PRK05718.1"/>
    <property type="match status" value="1"/>
</dbReference>
<protein>
    <recommendedName>
        <fullName evidence="5">2-dehydro-3-deoxy-phosphogluconate aldolase</fullName>
        <ecNumber evidence="5">4.1.2.14</ecNumber>
    </recommendedName>
</protein>
<dbReference type="CDD" id="cd00452">
    <property type="entry name" value="KDPG_aldolase"/>
    <property type="match status" value="1"/>
</dbReference>
<gene>
    <name evidence="9" type="primary">eda</name>
    <name evidence="9" type="ORF">H9K75_01695</name>
</gene>
<dbReference type="InterPro" id="IPR031337">
    <property type="entry name" value="KDPG/KHG_AS_1"/>
</dbReference>
<dbReference type="RefSeq" id="WP_187724528.1">
    <property type="nucleotide sequence ID" value="NZ_CP060783.1"/>
</dbReference>
<comment type="pathway">
    <text evidence="2">Carbohydrate acid metabolism; 2-dehydro-3-deoxy-D-gluconate degradation; D-glyceraldehyde 3-phosphate and pyruvate from 2-dehydro-3-deoxy-D-gluconate: step 2/2.</text>
</comment>
<evidence type="ECO:0000256" key="1">
    <source>
        <dbReference type="ARBA" id="ARBA00000654"/>
    </source>
</evidence>
<dbReference type="Pfam" id="PF01081">
    <property type="entry name" value="Aldolase"/>
    <property type="match status" value="1"/>
</dbReference>
<dbReference type="PANTHER" id="PTHR30246:SF1">
    <property type="entry name" value="2-DEHYDRO-3-DEOXY-6-PHOSPHOGALACTONATE ALDOLASE-RELATED"/>
    <property type="match status" value="1"/>
</dbReference>
<organism evidence="9 10">
    <name type="scientific">Diaphorobacter aerolatus</name>
    <dbReference type="NCBI Taxonomy" id="1288495"/>
    <lineage>
        <taxon>Bacteria</taxon>
        <taxon>Pseudomonadati</taxon>
        <taxon>Pseudomonadota</taxon>
        <taxon>Betaproteobacteria</taxon>
        <taxon>Burkholderiales</taxon>
        <taxon>Comamonadaceae</taxon>
        <taxon>Diaphorobacter</taxon>
    </lineage>
</organism>
<dbReference type="Gene3D" id="3.20.20.70">
    <property type="entry name" value="Aldolase class I"/>
    <property type="match status" value="1"/>
</dbReference>
<evidence type="ECO:0000313" key="10">
    <source>
        <dbReference type="Proteomes" id="UP000516028"/>
    </source>
</evidence>
<name>A0A7H0GKX0_9BURK</name>
<comment type="catalytic activity">
    <reaction evidence="1">
        <text>2-dehydro-3-deoxy-6-phospho-D-gluconate = D-glyceraldehyde 3-phosphate + pyruvate</text>
        <dbReference type="Rhea" id="RHEA:17089"/>
        <dbReference type="ChEBI" id="CHEBI:15361"/>
        <dbReference type="ChEBI" id="CHEBI:57569"/>
        <dbReference type="ChEBI" id="CHEBI:59776"/>
        <dbReference type="EC" id="4.1.2.14"/>
    </reaction>
</comment>
<dbReference type="AlphaFoldDB" id="A0A7H0GKX0"/>
<evidence type="ECO:0000256" key="4">
    <source>
        <dbReference type="ARBA" id="ARBA00011233"/>
    </source>
</evidence>
<evidence type="ECO:0000256" key="8">
    <source>
        <dbReference type="ARBA" id="ARBA00023277"/>
    </source>
</evidence>
<evidence type="ECO:0000256" key="5">
    <source>
        <dbReference type="ARBA" id="ARBA00013063"/>
    </source>
</evidence>
<dbReference type="InterPro" id="IPR031338">
    <property type="entry name" value="KDPG/KHG_AS_2"/>
</dbReference>
<dbReference type="SUPFAM" id="SSF51569">
    <property type="entry name" value="Aldolase"/>
    <property type="match status" value="1"/>
</dbReference>
<evidence type="ECO:0000256" key="7">
    <source>
        <dbReference type="ARBA" id="ARBA00023270"/>
    </source>
</evidence>
<dbReference type="Proteomes" id="UP000516028">
    <property type="component" value="Chromosome"/>
</dbReference>
<dbReference type="EMBL" id="CP060783">
    <property type="protein sequence ID" value="QNP48936.1"/>
    <property type="molecule type" value="Genomic_DNA"/>
</dbReference>
<dbReference type="PANTHER" id="PTHR30246">
    <property type="entry name" value="2-KETO-3-DEOXY-6-PHOSPHOGLUCONATE ALDOLASE"/>
    <property type="match status" value="1"/>
</dbReference>
<dbReference type="GO" id="GO:0008675">
    <property type="term" value="F:2-dehydro-3-deoxy-phosphogluconate aldolase activity"/>
    <property type="evidence" value="ECO:0007669"/>
    <property type="project" value="UniProtKB-EC"/>
</dbReference>
<evidence type="ECO:0000313" key="9">
    <source>
        <dbReference type="EMBL" id="QNP48936.1"/>
    </source>
</evidence>
<dbReference type="NCBIfam" id="TIGR01182">
    <property type="entry name" value="eda"/>
    <property type="match status" value="1"/>
</dbReference>
<dbReference type="InterPro" id="IPR000887">
    <property type="entry name" value="Aldlse_KDPG_KHG"/>
</dbReference>
<comment type="similarity">
    <text evidence="3">Belongs to the KHG/KDPG aldolase family.</text>
</comment>
<accession>A0A7H0GKX0</accession>
<keyword evidence="10" id="KW-1185">Reference proteome</keyword>
<sequence>MALDKTLTALEVMSDAPVIPVIVVHDVADAVPMARALVAGGIRMLEVTLRTPQALACIEAIAREVPDAVVGAGTVRTAADARAAADAGARFAVSPGFTEKMAQATRDAGLPLLPGVATSSEVMMAREAGFDHLKFFPAMQAGGIPMLKAWQGPFFDVKFCPTGGVSPANAAEFLALSNVVCVGGSWLVPADAVANKDWAQITRLARETQALVKTDY</sequence>